<proteinExistence type="predicted"/>
<name>A0ACC2JHU1_9PEZI</name>
<dbReference type="Proteomes" id="UP001153332">
    <property type="component" value="Unassembled WGS sequence"/>
</dbReference>
<reference evidence="1" key="1">
    <citation type="submission" date="2022-12" db="EMBL/GenBank/DDBJ databases">
        <title>Genome Sequence of Lasiodiplodia mahajangana.</title>
        <authorList>
            <person name="Buettner E."/>
        </authorList>
    </citation>
    <scope>NUCLEOTIDE SEQUENCE</scope>
    <source>
        <strain evidence="1">VT137</strain>
    </source>
</reference>
<sequence length="479" mass="53653">MAEIAGLVLGALPLAIWALEKYSEPLETFHRYRTTIQTFRAQLMIENYQLERTLESLGLGKNASRQELQDCFEVKFPQICHELVLIVQQMHDVTTRLTRSLDVSLDSPADKTQWTWSRVKHSFNTKKRNKVLDDLRHCNEALRRVAEKTELPEEADSSKVQELKLRFNPKRCTSIRECLSSLHRALGAGLCCACSSPHQAAVDLDWTAYESDEKQVYKVAISYKRISQPPPHADSWKKLHIVPQLTPKTSPLDLDLLALPIPSRTPSPISSIKAKVVRFASLSNTRTLPSSLSSSLSPSSLTLSSSSSVIANSSSSAVMASTTEVTSLCNTLCAETIPHSLTGYFKDPDKDPNQDDHRRFFLDPDQPDLFKITEAFQLKSLISLGDSPAGKRNPMLSLSAKQRYGIAAAIAWSVLHLGETPWFGEFWSESQANLFLEKNRHAGMPDSPRPYLSYIFSPTPALPEKRLSSEFDDLIPNRT</sequence>
<dbReference type="EMBL" id="JAPUUL010001587">
    <property type="protein sequence ID" value="KAJ8127031.1"/>
    <property type="molecule type" value="Genomic_DNA"/>
</dbReference>
<organism evidence="1 2">
    <name type="scientific">Lasiodiplodia mahajangana</name>
    <dbReference type="NCBI Taxonomy" id="1108764"/>
    <lineage>
        <taxon>Eukaryota</taxon>
        <taxon>Fungi</taxon>
        <taxon>Dikarya</taxon>
        <taxon>Ascomycota</taxon>
        <taxon>Pezizomycotina</taxon>
        <taxon>Dothideomycetes</taxon>
        <taxon>Dothideomycetes incertae sedis</taxon>
        <taxon>Botryosphaeriales</taxon>
        <taxon>Botryosphaeriaceae</taxon>
        <taxon>Lasiodiplodia</taxon>
    </lineage>
</organism>
<evidence type="ECO:0000313" key="1">
    <source>
        <dbReference type="EMBL" id="KAJ8127031.1"/>
    </source>
</evidence>
<evidence type="ECO:0000313" key="2">
    <source>
        <dbReference type="Proteomes" id="UP001153332"/>
    </source>
</evidence>
<keyword evidence="2" id="KW-1185">Reference proteome</keyword>
<comment type="caution">
    <text evidence="1">The sequence shown here is derived from an EMBL/GenBank/DDBJ whole genome shotgun (WGS) entry which is preliminary data.</text>
</comment>
<gene>
    <name evidence="1" type="ORF">O1611_g6608</name>
</gene>
<accession>A0ACC2JHU1</accession>
<protein>
    <submittedName>
        <fullName evidence="1">Uncharacterized protein</fullName>
    </submittedName>
</protein>